<dbReference type="EMBL" id="PIPP01000001">
    <property type="protein sequence ID" value="RUO38610.1"/>
    <property type="molecule type" value="Genomic_DNA"/>
</dbReference>
<proteinExistence type="predicted"/>
<protein>
    <submittedName>
        <fullName evidence="1">Uncharacterized protein</fullName>
    </submittedName>
</protein>
<dbReference type="Proteomes" id="UP000286934">
    <property type="component" value="Unassembled WGS sequence"/>
</dbReference>
<comment type="caution">
    <text evidence="1">The sequence shown here is derived from an EMBL/GenBank/DDBJ whole genome shotgun (WGS) entry which is preliminary data.</text>
</comment>
<gene>
    <name evidence="1" type="ORF">CWE13_02905</name>
</gene>
<evidence type="ECO:0000313" key="2">
    <source>
        <dbReference type="Proteomes" id="UP000286934"/>
    </source>
</evidence>
<name>A0A432WXT5_9GAMM</name>
<organism evidence="1 2">
    <name type="scientific">Aliidiomarina shirensis</name>
    <dbReference type="NCBI Taxonomy" id="1048642"/>
    <lineage>
        <taxon>Bacteria</taxon>
        <taxon>Pseudomonadati</taxon>
        <taxon>Pseudomonadota</taxon>
        <taxon>Gammaproteobacteria</taxon>
        <taxon>Alteromonadales</taxon>
        <taxon>Idiomarinaceae</taxon>
        <taxon>Aliidiomarina</taxon>
    </lineage>
</organism>
<accession>A0A432WXT5</accession>
<keyword evidence="2" id="KW-1185">Reference proteome</keyword>
<evidence type="ECO:0000313" key="1">
    <source>
        <dbReference type="EMBL" id="RUO38610.1"/>
    </source>
</evidence>
<reference evidence="2" key="1">
    <citation type="journal article" date="2018" name="Front. Microbiol.">
        <title>Genome-Based Analysis Reveals the Taxonomy and Diversity of the Family Idiomarinaceae.</title>
        <authorList>
            <person name="Liu Y."/>
            <person name="Lai Q."/>
            <person name="Shao Z."/>
        </authorList>
    </citation>
    <scope>NUCLEOTIDE SEQUENCE [LARGE SCALE GENOMIC DNA]</scope>
    <source>
        <strain evidence="2">AIS</strain>
    </source>
</reference>
<dbReference type="AlphaFoldDB" id="A0A432WXT5"/>
<sequence length="136" mass="14826">MLRWAFLSVGPLRGRSIKHGNYNHMKTIIASILFVFLFPAVSFAGPMECKIGPIEMDLGGNKWLVYACTDERSIVAVSAPGNPAMPFFFAVSPVNGEYTVSGEGNGDKAASKSAYDELIKLQKEEIENIIAKAKNI</sequence>